<dbReference type="EC" id="3.1.1.-" evidence="6"/>
<dbReference type="SUPFAM" id="SSF53474">
    <property type="entry name" value="alpha/beta-Hydrolases"/>
    <property type="match status" value="1"/>
</dbReference>
<protein>
    <recommendedName>
        <fullName evidence="6">Carboxylic ester hydrolase</fullName>
        <ecNumber evidence="6">3.1.1.-</ecNumber>
    </recommendedName>
</protein>
<dbReference type="InterPro" id="IPR002018">
    <property type="entry name" value="CarbesteraseB"/>
</dbReference>
<dbReference type="GO" id="GO:0052689">
    <property type="term" value="F:carboxylic ester hydrolase activity"/>
    <property type="evidence" value="ECO:0007669"/>
    <property type="project" value="UniProtKB-KW"/>
</dbReference>
<dbReference type="EMBL" id="CAJOBZ010000020">
    <property type="protein sequence ID" value="CAF4862187.1"/>
    <property type="molecule type" value="Genomic_DNA"/>
</dbReference>
<feature type="domain" description="Carboxylesterase type B" evidence="7">
    <location>
        <begin position="30"/>
        <end position="551"/>
    </location>
</feature>
<comment type="caution">
    <text evidence="8">The sequence shown here is derived from an EMBL/GenBank/DDBJ whole genome shotgun (WGS) entry which is preliminary data.</text>
</comment>
<keyword evidence="3 6" id="KW-0378">Hydrolase</keyword>
<evidence type="ECO:0000256" key="2">
    <source>
        <dbReference type="ARBA" id="ARBA00022487"/>
    </source>
</evidence>
<keyword evidence="5" id="KW-0325">Glycoprotein</keyword>
<dbReference type="Pfam" id="PF00135">
    <property type="entry name" value="COesterase"/>
    <property type="match status" value="1"/>
</dbReference>
<accession>A0A821SRG8</accession>
<dbReference type="PANTHER" id="PTHR43142">
    <property type="entry name" value="CARBOXYLIC ESTER HYDROLASE"/>
    <property type="match status" value="1"/>
</dbReference>
<gene>
    <name evidence="8" type="ORF">PMACD_LOCUS8009</name>
</gene>
<feature type="signal peptide" evidence="6">
    <location>
        <begin position="1"/>
        <end position="25"/>
    </location>
</feature>
<dbReference type="InterPro" id="IPR019826">
    <property type="entry name" value="Carboxylesterase_B_AS"/>
</dbReference>
<keyword evidence="2" id="KW-0719">Serine esterase</keyword>
<dbReference type="Proteomes" id="UP000663880">
    <property type="component" value="Unassembled WGS sequence"/>
</dbReference>
<evidence type="ECO:0000256" key="1">
    <source>
        <dbReference type="ARBA" id="ARBA00005964"/>
    </source>
</evidence>
<evidence type="ECO:0000313" key="9">
    <source>
        <dbReference type="Proteomes" id="UP000663880"/>
    </source>
</evidence>
<evidence type="ECO:0000256" key="4">
    <source>
        <dbReference type="ARBA" id="ARBA00023157"/>
    </source>
</evidence>
<keyword evidence="4" id="KW-1015">Disulfide bond</keyword>
<dbReference type="PROSITE" id="PS00122">
    <property type="entry name" value="CARBOXYLESTERASE_B_1"/>
    <property type="match status" value="1"/>
</dbReference>
<dbReference type="Gene3D" id="3.40.50.1820">
    <property type="entry name" value="alpha/beta hydrolase"/>
    <property type="match status" value="1"/>
</dbReference>
<reference evidence="8" key="1">
    <citation type="submission" date="2021-02" db="EMBL/GenBank/DDBJ databases">
        <authorList>
            <person name="Steward A R."/>
        </authorList>
    </citation>
    <scope>NUCLEOTIDE SEQUENCE</scope>
</reference>
<dbReference type="OrthoDB" id="19653at2759"/>
<dbReference type="PANTHER" id="PTHR43142:SF1">
    <property type="entry name" value="CARBOXYLIC ESTER HYDROLASE"/>
    <property type="match status" value="1"/>
</dbReference>
<evidence type="ECO:0000259" key="7">
    <source>
        <dbReference type="Pfam" id="PF00135"/>
    </source>
</evidence>
<evidence type="ECO:0000256" key="3">
    <source>
        <dbReference type="ARBA" id="ARBA00022801"/>
    </source>
</evidence>
<keyword evidence="9" id="KW-1185">Reference proteome</keyword>
<evidence type="ECO:0000256" key="5">
    <source>
        <dbReference type="ARBA" id="ARBA00023180"/>
    </source>
</evidence>
<comment type="similarity">
    <text evidence="1 6">Belongs to the type-B carboxylesterase/lipase family.</text>
</comment>
<evidence type="ECO:0000256" key="6">
    <source>
        <dbReference type="RuleBase" id="RU361235"/>
    </source>
</evidence>
<feature type="chain" id="PRO_5033097839" description="Carboxylic ester hydrolase" evidence="6">
    <location>
        <begin position="26"/>
        <end position="576"/>
    </location>
</feature>
<evidence type="ECO:0000313" key="8">
    <source>
        <dbReference type="EMBL" id="CAF4862187.1"/>
    </source>
</evidence>
<dbReference type="AlphaFoldDB" id="A0A821SRG8"/>
<proteinExistence type="inferred from homology"/>
<name>A0A821SRG8_9NEOP</name>
<keyword evidence="6" id="KW-0732">Signal</keyword>
<sequence>MAVIKKKIVVFHIIAIINLCENTQAFFGDIVNTNSGLVKGKLNKFEGFYYYSFEGIPYAENTAGENRFKPPIPKKSWSHILDATRNGPVCPQMEMKYKRNQMNEDCLSLNIYVPANITKPLPIFVFIHGGSHFMSSGNTDLMYGPQYLLQKDIIFVTMNYRLHAFGFLSLNTEDACGNSALKDVILSLQWIKQNLKYFGGDTSRITVGGQSSGATLTNLLTLSTNTNGLFQQAVLLSGFAFSPRGIIRHPEDKAFVLGKILGIKGYDTTTLLNRLRKMNAFEITDAFEQMYKTNDNILAPYSAFIPSIDKMCAQPSVEDVPAKILENRIPQVPILIGHNSNEGAFMMKTIFNHLKELEKLKRDLERLIPTDIQYPPGSKKAKELAKAITYFYFGKTNIAGDEFCLMCLIDYITDISYGVYSNDAWIRKYKKQSNSKNLYLHEFDFDGMLNWAKITYGLNTTGAIHADELGYIFRTKSTKPFLNNIDSRSKKMLVTMTDFLTDFVKYGNPTPPHRNNDIIWPEFGKEGNFLTINDNLRVMRRGTTVRMAKFNFWNKVYEDYFSYVNRGGKITQKTMQ</sequence>
<dbReference type="InterPro" id="IPR029058">
    <property type="entry name" value="AB_hydrolase_fold"/>
</dbReference>
<organism evidence="8 9">
    <name type="scientific">Pieris macdunnoughi</name>
    <dbReference type="NCBI Taxonomy" id="345717"/>
    <lineage>
        <taxon>Eukaryota</taxon>
        <taxon>Metazoa</taxon>
        <taxon>Ecdysozoa</taxon>
        <taxon>Arthropoda</taxon>
        <taxon>Hexapoda</taxon>
        <taxon>Insecta</taxon>
        <taxon>Pterygota</taxon>
        <taxon>Neoptera</taxon>
        <taxon>Endopterygota</taxon>
        <taxon>Lepidoptera</taxon>
        <taxon>Glossata</taxon>
        <taxon>Ditrysia</taxon>
        <taxon>Papilionoidea</taxon>
        <taxon>Pieridae</taxon>
        <taxon>Pierinae</taxon>
        <taxon>Pieris</taxon>
    </lineage>
</organism>